<dbReference type="Pfam" id="PF00560">
    <property type="entry name" value="LRR_1"/>
    <property type="match status" value="5"/>
</dbReference>
<feature type="transmembrane region" description="Helical" evidence="18">
    <location>
        <begin position="578"/>
        <end position="599"/>
    </location>
</feature>
<evidence type="ECO:0000313" key="21">
    <source>
        <dbReference type="EMBL" id="THG09822.1"/>
    </source>
</evidence>
<keyword evidence="3" id="KW-1003">Cell membrane</keyword>
<dbReference type="FunFam" id="3.30.200.20:FF:000432">
    <property type="entry name" value="LRR receptor-like serine/threonine-protein kinase EFR"/>
    <property type="match status" value="1"/>
</dbReference>
<dbReference type="InterPro" id="IPR051809">
    <property type="entry name" value="Plant_receptor-like_S/T_kinase"/>
</dbReference>
<dbReference type="InterPro" id="IPR011009">
    <property type="entry name" value="Kinase-like_dom_sf"/>
</dbReference>
<accession>A0A4S4E1W1</accession>
<dbReference type="GO" id="GO:0051707">
    <property type="term" value="P:response to other organism"/>
    <property type="evidence" value="ECO:0007669"/>
    <property type="project" value="UniProtKB-ARBA"/>
</dbReference>
<evidence type="ECO:0000256" key="15">
    <source>
        <dbReference type="ARBA" id="ARBA00023180"/>
    </source>
</evidence>
<keyword evidence="4" id="KW-0723">Serine/threonine-protein kinase</keyword>
<keyword evidence="13 18" id="KW-1133">Transmembrane helix</keyword>
<dbReference type="InterPro" id="IPR000719">
    <property type="entry name" value="Prot_kinase_dom"/>
</dbReference>
<dbReference type="Gene3D" id="1.10.510.10">
    <property type="entry name" value="Transferase(Phosphotransferase) domain 1"/>
    <property type="match status" value="2"/>
</dbReference>
<proteinExistence type="predicted"/>
<evidence type="ECO:0000313" key="22">
    <source>
        <dbReference type="Proteomes" id="UP000306102"/>
    </source>
</evidence>
<dbReference type="SUPFAM" id="SSF56112">
    <property type="entry name" value="Protein kinase-like (PK-like)"/>
    <property type="match status" value="1"/>
</dbReference>
<sequence>MDGGATKATESNNNAAASGGGSGALTPLLDPSSPLLPRTATSPHEQQCLDDDDGEEASSKGVSCARRHQRVTLLNLSYLALVGSVSPQIGNLTFLRTIDLGNNSFHGEIPQEIGKLFRLQYLWLNNNSFQGEFPTNLTQCSHLRGIHMSRNNLGGKIPTELGSLSNLSILTLGDNRLTGTIPLSIGNLSNLRLLCLPYNNLEGSIPTQLGQLSKLEFLQLSVNNLSGMVPTSLYNISSIYYFSIADNQLHGILPPDLGLTLPNLQVNFAVNLFTGPMPMNLGTLDALETLGASGNSLGTNQANELMSFLTSLSNCSNLQALDLNINDFKGDNMLTGSIPNSIGKLSMLEILMLEKNNNSGEIPSSIRNLSRLGTLDLSTNTIEGSIPISLGNCTNLQQIYLDYNHLTGAIPYQIFGLASLFNLSLSQNYLIGLLPQEVGNLKNLGGLYVSKNKLFGEIPATLGNCEVLEFLYIDGNLFEGTIPMAFRQLKGIQELNVSRNNLSGQIPRFFGEFRLVHYLNLSYNMFDGEVPIGGVFTNISAFSVVGNSKLCGGIKLLQLPACTIEVLNERKQPSNHRVIVLVVTLTIVVLSLCILSILYRNRRSRKQVNLASPLKNQYPQLSYGELFQATNWFSPSNLIGERGYGSVYKGILNSDEQIIAVKVLKLHERGANKSFVTKCEALKNIRHRNLVKIITTCSSIDFKGNDFKALVFEFMENGNLENWLHPSLLEKHEPKNLNFVQRLSIAIDVACALDYLHHHCEMAFIHCDLKPSNILLNEYGMGEEVSTQGDMYSYGVLLLQMFTGKGPTSNMFTGNVNLHSYVKMCLPEQVMQIVDPQIILEMEEEPSRSMQSSTANISKLEACLVPVIQIGVSCSAEMASERMSVKDVLKELHKIRNVFLGDIKYPEHPYSLEELKVISEDAIEVDDKHNCVRVAFTPTVEHCSMATVISLCLRVKLMRSLPMRYKPLELMQLKLYGFDNEPWSPGDAPQAVEGKDNKEIDQLFKSGKKKKKGEKSAEEIALLVENVMAELEVVAEGVELIRQSKPAINKLKRLPLLKEVVLSMKQLHHGVLTLLKTWLEPLPDGSLPNINIRGAILRILTDHYDRREQLKKSGLGKVIMFLKSDEETTANRRMTKDLVDKWDKFYGICLLEHSVKVHVVDRLLSCSMINPSSILQYVDEIVLKIQNHSCFILFCTELSSHDVWESKSGQSSSMRLTLRPEAMPMDFLVRPQSKIDPDEVRACAKQVVEDQQHLKVGLPLLDT</sequence>
<feature type="domain" description="TFIIS N-terminal" evidence="20">
    <location>
        <begin position="1073"/>
        <end position="1149"/>
    </location>
</feature>
<dbReference type="FunFam" id="3.80.10.10:FF:000288">
    <property type="entry name" value="LRR receptor-like serine/threonine-protein kinase EFR"/>
    <property type="match status" value="1"/>
</dbReference>
<evidence type="ECO:0000256" key="18">
    <source>
        <dbReference type="SAM" id="Phobius"/>
    </source>
</evidence>
<evidence type="ECO:0000256" key="13">
    <source>
        <dbReference type="ARBA" id="ARBA00022989"/>
    </source>
</evidence>
<dbReference type="PROSITE" id="PS51319">
    <property type="entry name" value="TFIIS_N"/>
    <property type="match status" value="1"/>
</dbReference>
<keyword evidence="9" id="KW-0677">Repeat</keyword>
<comment type="caution">
    <text evidence="21">The sequence shown here is derived from an EMBL/GenBank/DDBJ whole genome shotgun (WGS) entry which is preliminary data.</text>
</comment>
<evidence type="ECO:0000256" key="3">
    <source>
        <dbReference type="ARBA" id="ARBA00022475"/>
    </source>
</evidence>
<reference evidence="21 22" key="1">
    <citation type="journal article" date="2018" name="Proc. Natl. Acad. Sci. U.S.A.">
        <title>Draft genome sequence of Camellia sinensis var. sinensis provides insights into the evolution of the tea genome and tea quality.</title>
        <authorList>
            <person name="Wei C."/>
            <person name="Yang H."/>
            <person name="Wang S."/>
            <person name="Zhao J."/>
            <person name="Liu C."/>
            <person name="Gao L."/>
            <person name="Xia E."/>
            <person name="Lu Y."/>
            <person name="Tai Y."/>
            <person name="She G."/>
            <person name="Sun J."/>
            <person name="Cao H."/>
            <person name="Tong W."/>
            <person name="Gao Q."/>
            <person name="Li Y."/>
            <person name="Deng W."/>
            <person name="Jiang X."/>
            <person name="Wang W."/>
            <person name="Chen Q."/>
            <person name="Zhang S."/>
            <person name="Li H."/>
            <person name="Wu J."/>
            <person name="Wang P."/>
            <person name="Li P."/>
            <person name="Shi C."/>
            <person name="Zheng F."/>
            <person name="Jian J."/>
            <person name="Huang B."/>
            <person name="Shan D."/>
            <person name="Shi M."/>
            <person name="Fang C."/>
            <person name="Yue Y."/>
            <person name="Li F."/>
            <person name="Li D."/>
            <person name="Wei S."/>
            <person name="Han B."/>
            <person name="Jiang C."/>
            <person name="Yin Y."/>
            <person name="Xia T."/>
            <person name="Zhang Z."/>
            <person name="Bennetzen J.L."/>
            <person name="Zhao S."/>
            <person name="Wan X."/>
        </authorList>
    </citation>
    <scope>NUCLEOTIDE SEQUENCE [LARGE SCALE GENOMIC DNA]</scope>
    <source>
        <strain evidence="22">cv. Shuchazao</strain>
        <tissue evidence="21">Leaf</tissue>
    </source>
</reference>
<dbReference type="Pfam" id="PF08711">
    <property type="entry name" value="Med26"/>
    <property type="match status" value="1"/>
</dbReference>
<keyword evidence="12" id="KW-0067">ATP-binding</keyword>
<dbReference type="GO" id="GO:0005634">
    <property type="term" value="C:nucleus"/>
    <property type="evidence" value="ECO:0007669"/>
    <property type="project" value="UniProtKB-SubCell"/>
</dbReference>
<evidence type="ECO:0000256" key="17">
    <source>
        <dbReference type="SAM" id="MobiDB-lite"/>
    </source>
</evidence>
<evidence type="ECO:0000256" key="10">
    <source>
        <dbReference type="ARBA" id="ARBA00022741"/>
    </source>
</evidence>
<dbReference type="Pfam" id="PF00069">
    <property type="entry name" value="Pkinase"/>
    <property type="match status" value="1"/>
</dbReference>
<dbReference type="PANTHER" id="PTHR27008">
    <property type="entry name" value="OS04G0122200 PROTEIN"/>
    <property type="match status" value="1"/>
</dbReference>
<keyword evidence="5" id="KW-0433">Leucine-rich repeat</keyword>
<keyword evidence="8" id="KW-0732">Signal</keyword>
<evidence type="ECO:0000256" key="16">
    <source>
        <dbReference type="PROSITE-ProRule" id="PRU00649"/>
    </source>
</evidence>
<dbReference type="PANTHER" id="PTHR27008:SF499">
    <property type="entry name" value="OS06G0581500 PROTEIN"/>
    <property type="match status" value="1"/>
</dbReference>
<dbReference type="InterPro" id="IPR001611">
    <property type="entry name" value="Leu-rich_rpt"/>
</dbReference>
<dbReference type="InterPro" id="IPR017923">
    <property type="entry name" value="TFIIS_N"/>
</dbReference>
<evidence type="ECO:0000259" key="19">
    <source>
        <dbReference type="PROSITE" id="PS50011"/>
    </source>
</evidence>
<evidence type="ECO:0000256" key="7">
    <source>
        <dbReference type="ARBA" id="ARBA00022692"/>
    </source>
</evidence>
<dbReference type="PROSITE" id="PS00108">
    <property type="entry name" value="PROTEIN_KINASE_ST"/>
    <property type="match status" value="1"/>
</dbReference>
<protein>
    <recommendedName>
        <fullName evidence="2">non-specific serine/threonine protein kinase</fullName>
        <ecNumber evidence="2">2.7.11.1</ecNumber>
    </recommendedName>
</protein>
<dbReference type="SMART" id="SM00220">
    <property type="entry name" value="S_TKc"/>
    <property type="match status" value="1"/>
</dbReference>
<evidence type="ECO:0000256" key="6">
    <source>
        <dbReference type="ARBA" id="ARBA00022679"/>
    </source>
</evidence>
<evidence type="ECO:0000256" key="4">
    <source>
        <dbReference type="ARBA" id="ARBA00022527"/>
    </source>
</evidence>
<dbReference type="Proteomes" id="UP000306102">
    <property type="component" value="Unassembled WGS sequence"/>
</dbReference>
<dbReference type="SUPFAM" id="SSF52058">
    <property type="entry name" value="L domain-like"/>
    <property type="match status" value="2"/>
</dbReference>
<keyword evidence="7 18" id="KW-0812">Transmembrane</keyword>
<dbReference type="Gene3D" id="3.30.200.20">
    <property type="entry name" value="Phosphorylase Kinase, domain 1"/>
    <property type="match status" value="1"/>
</dbReference>
<evidence type="ECO:0000256" key="1">
    <source>
        <dbReference type="ARBA" id="ARBA00004162"/>
    </source>
</evidence>
<dbReference type="PROSITE" id="PS50011">
    <property type="entry name" value="PROTEIN_KINASE_DOM"/>
    <property type="match status" value="1"/>
</dbReference>
<dbReference type="SMART" id="SM00369">
    <property type="entry name" value="LRR_TYP"/>
    <property type="match status" value="6"/>
</dbReference>
<feature type="compositionally biased region" description="Low complexity" evidence="17">
    <location>
        <begin position="27"/>
        <end position="37"/>
    </location>
</feature>
<organism evidence="21 22">
    <name type="scientific">Camellia sinensis var. sinensis</name>
    <name type="common">China tea</name>
    <dbReference type="NCBI Taxonomy" id="542762"/>
    <lineage>
        <taxon>Eukaryota</taxon>
        <taxon>Viridiplantae</taxon>
        <taxon>Streptophyta</taxon>
        <taxon>Embryophyta</taxon>
        <taxon>Tracheophyta</taxon>
        <taxon>Spermatophyta</taxon>
        <taxon>Magnoliopsida</taxon>
        <taxon>eudicotyledons</taxon>
        <taxon>Gunneridae</taxon>
        <taxon>Pentapetalae</taxon>
        <taxon>asterids</taxon>
        <taxon>Ericales</taxon>
        <taxon>Theaceae</taxon>
        <taxon>Camellia</taxon>
    </lineage>
</organism>
<keyword evidence="10" id="KW-0547">Nucleotide-binding</keyword>
<dbReference type="Gene3D" id="1.20.930.10">
    <property type="entry name" value="Conserved domain common to transcription factors TFIIS, elongin A, CRSP70"/>
    <property type="match status" value="1"/>
</dbReference>
<evidence type="ECO:0000256" key="14">
    <source>
        <dbReference type="ARBA" id="ARBA00023136"/>
    </source>
</evidence>
<keyword evidence="11" id="KW-0418">Kinase</keyword>
<comment type="subcellular location">
    <subcellularLocation>
        <location evidence="1">Cell membrane</location>
        <topology evidence="1">Single-pass membrane protein</topology>
    </subcellularLocation>
    <subcellularLocation>
        <location evidence="16">Nucleus</location>
    </subcellularLocation>
</comment>
<feature type="domain" description="Protein kinase" evidence="19">
    <location>
        <begin position="633"/>
        <end position="984"/>
    </location>
</feature>
<dbReference type="SUPFAM" id="SSF117916">
    <property type="entry name" value="Fe-S cluster assembly (FSCA) domain-like"/>
    <property type="match status" value="1"/>
</dbReference>
<dbReference type="FunFam" id="3.80.10.10:FF:000095">
    <property type="entry name" value="LRR receptor-like serine/threonine-protein kinase GSO1"/>
    <property type="match status" value="1"/>
</dbReference>
<keyword evidence="22" id="KW-1185">Reference proteome</keyword>
<dbReference type="GO" id="GO:0004674">
    <property type="term" value="F:protein serine/threonine kinase activity"/>
    <property type="evidence" value="ECO:0007669"/>
    <property type="project" value="UniProtKB-KW"/>
</dbReference>
<dbReference type="InterPro" id="IPR034904">
    <property type="entry name" value="FSCA_dom_sf"/>
</dbReference>
<keyword evidence="16" id="KW-0539">Nucleus</keyword>
<name>A0A4S4E1W1_CAMSN</name>
<gene>
    <name evidence="21" type="ORF">TEA_005449</name>
</gene>
<dbReference type="InterPro" id="IPR003591">
    <property type="entry name" value="Leu-rich_rpt_typical-subtyp"/>
</dbReference>
<dbReference type="GO" id="GO:0006952">
    <property type="term" value="P:defense response"/>
    <property type="evidence" value="ECO:0007669"/>
    <property type="project" value="UniProtKB-ARBA"/>
</dbReference>
<dbReference type="GO" id="GO:0005524">
    <property type="term" value="F:ATP binding"/>
    <property type="evidence" value="ECO:0007669"/>
    <property type="project" value="UniProtKB-KW"/>
</dbReference>
<dbReference type="InterPro" id="IPR032675">
    <property type="entry name" value="LRR_dom_sf"/>
</dbReference>
<evidence type="ECO:0000256" key="5">
    <source>
        <dbReference type="ARBA" id="ARBA00022614"/>
    </source>
</evidence>
<dbReference type="Gene3D" id="3.80.10.10">
    <property type="entry name" value="Ribonuclease Inhibitor"/>
    <property type="match status" value="2"/>
</dbReference>
<dbReference type="InterPro" id="IPR008271">
    <property type="entry name" value="Ser/Thr_kinase_AS"/>
</dbReference>
<keyword evidence="15" id="KW-0325">Glycoprotein</keyword>
<dbReference type="EMBL" id="SDRB02008199">
    <property type="protein sequence ID" value="THG09822.1"/>
    <property type="molecule type" value="Genomic_DNA"/>
</dbReference>
<keyword evidence="6" id="KW-0808">Transferase</keyword>
<feature type="region of interest" description="Disordered" evidence="17">
    <location>
        <begin position="1"/>
        <end position="62"/>
    </location>
</feature>
<dbReference type="GO" id="GO:0005886">
    <property type="term" value="C:plasma membrane"/>
    <property type="evidence" value="ECO:0007669"/>
    <property type="project" value="UniProtKB-SubCell"/>
</dbReference>
<evidence type="ECO:0000256" key="8">
    <source>
        <dbReference type="ARBA" id="ARBA00022729"/>
    </source>
</evidence>
<dbReference type="AlphaFoldDB" id="A0A4S4E1W1"/>
<keyword evidence="14 18" id="KW-0472">Membrane</keyword>
<dbReference type="Gene3D" id="3.30.300.130">
    <property type="entry name" value="Fe-S cluster assembly (FSCA)"/>
    <property type="match status" value="1"/>
</dbReference>
<evidence type="ECO:0000256" key="11">
    <source>
        <dbReference type="ARBA" id="ARBA00022777"/>
    </source>
</evidence>
<evidence type="ECO:0000256" key="2">
    <source>
        <dbReference type="ARBA" id="ARBA00012513"/>
    </source>
</evidence>
<evidence type="ECO:0000256" key="9">
    <source>
        <dbReference type="ARBA" id="ARBA00022737"/>
    </source>
</evidence>
<evidence type="ECO:0000259" key="20">
    <source>
        <dbReference type="PROSITE" id="PS51319"/>
    </source>
</evidence>
<evidence type="ECO:0000256" key="12">
    <source>
        <dbReference type="ARBA" id="ARBA00022840"/>
    </source>
</evidence>
<dbReference type="STRING" id="542762.A0A4S4E1W1"/>
<dbReference type="EC" id="2.7.11.1" evidence="2"/>
<dbReference type="InterPro" id="IPR035441">
    <property type="entry name" value="TFIIS/LEDGF_dom_sf"/>
</dbReference>